<keyword evidence="19" id="KW-1185">Reference proteome</keyword>
<keyword evidence="7" id="KW-0961">Cell wall biogenesis/degradation</keyword>
<evidence type="ECO:0000256" key="9">
    <source>
        <dbReference type="ARBA" id="ARBA00043142"/>
    </source>
</evidence>
<dbReference type="PROSITE" id="PS00502">
    <property type="entry name" value="POLYGALACTURONASE"/>
    <property type="match status" value="1"/>
</dbReference>
<protein>
    <recommendedName>
        <fullName evidence="12">Exopolygalacturonase</fullName>
        <ecNumber evidence="8">3.2.1.67</ecNumber>
    </recommendedName>
    <alternativeName>
        <fullName evidence="9">Galacturan 1,4-alpha-galacturonidase</fullName>
    </alternativeName>
    <alternativeName>
        <fullName evidence="13">Pectinase</fullName>
    </alternativeName>
</protein>
<dbReference type="InterPro" id="IPR011050">
    <property type="entry name" value="Pectin_lyase_fold/virulence"/>
</dbReference>
<evidence type="ECO:0000256" key="4">
    <source>
        <dbReference type="ARBA" id="ARBA00022525"/>
    </source>
</evidence>
<comment type="caution">
    <text evidence="18">The sequence shown here is derived from an EMBL/GenBank/DDBJ whole genome shotgun (WGS) entry which is preliminary data.</text>
</comment>
<feature type="compositionally biased region" description="Low complexity" evidence="16">
    <location>
        <begin position="414"/>
        <end position="425"/>
    </location>
</feature>
<dbReference type="EC" id="3.2.1.67" evidence="8"/>
<name>A0AAD5ZL53_9POAL</name>
<evidence type="ECO:0000256" key="16">
    <source>
        <dbReference type="SAM" id="MobiDB-lite"/>
    </source>
</evidence>
<evidence type="ECO:0000256" key="14">
    <source>
        <dbReference type="PROSITE-ProRule" id="PRU10052"/>
    </source>
</evidence>
<dbReference type="InterPro" id="IPR006626">
    <property type="entry name" value="PbH1"/>
</dbReference>
<dbReference type="GO" id="GO:0005975">
    <property type="term" value="P:carbohydrate metabolic process"/>
    <property type="evidence" value="ECO:0007669"/>
    <property type="project" value="InterPro"/>
</dbReference>
<proteinExistence type="inferred from homology"/>
<gene>
    <name evidence="18" type="ORF">LUZ61_003545</name>
</gene>
<dbReference type="SMART" id="SM00710">
    <property type="entry name" value="PbH1"/>
    <property type="match status" value="4"/>
</dbReference>
<evidence type="ECO:0000256" key="17">
    <source>
        <dbReference type="SAM" id="SignalP"/>
    </source>
</evidence>
<feature type="region of interest" description="Disordered" evidence="16">
    <location>
        <begin position="405"/>
        <end position="432"/>
    </location>
</feature>
<evidence type="ECO:0000256" key="10">
    <source>
        <dbReference type="ARBA" id="ARBA00048766"/>
    </source>
</evidence>
<reference evidence="18 19" key="1">
    <citation type="journal article" date="2022" name="Cell">
        <title>Repeat-based holocentromeres influence genome architecture and karyotype evolution.</title>
        <authorList>
            <person name="Hofstatter P.G."/>
            <person name="Thangavel G."/>
            <person name="Lux T."/>
            <person name="Neumann P."/>
            <person name="Vondrak T."/>
            <person name="Novak P."/>
            <person name="Zhang M."/>
            <person name="Costa L."/>
            <person name="Castellani M."/>
            <person name="Scott A."/>
            <person name="Toegelov H."/>
            <person name="Fuchs J."/>
            <person name="Mata-Sucre Y."/>
            <person name="Dias Y."/>
            <person name="Vanzela A.L.L."/>
            <person name="Huettel B."/>
            <person name="Almeida C.C.S."/>
            <person name="Simkova H."/>
            <person name="Souza G."/>
            <person name="Pedrosa-Harand A."/>
            <person name="Macas J."/>
            <person name="Mayer K.F.X."/>
            <person name="Houben A."/>
            <person name="Marques A."/>
        </authorList>
    </citation>
    <scope>NUCLEOTIDE SEQUENCE [LARGE SCALE GENOMIC DNA]</scope>
    <source>
        <strain evidence="18">RhyTen1mFocal</strain>
    </source>
</reference>
<evidence type="ECO:0000256" key="6">
    <source>
        <dbReference type="ARBA" id="ARBA00023295"/>
    </source>
</evidence>
<dbReference type="SUPFAM" id="SSF51126">
    <property type="entry name" value="Pectin lyase-like"/>
    <property type="match status" value="1"/>
</dbReference>
<keyword evidence="5 15" id="KW-0378">Hydrolase</keyword>
<evidence type="ECO:0000256" key="15">
    <source>
        <dbReference type="RuleBase" id="RU361169"/>
    </source>
</evidence>
<dbReference type="EMBL" id="JAMRDG010000001">
    <property type="protein sequence ID" value="KAJ3699840.1"/>
    <property type="molecule type" value="Genomic_DNA"/>
</dbReference>
<evidence type="ECO:0000256" key="5">
    <source>
        <dbReference type="ARBA" id="ARBA00022801"/>
    </source>
</evidence>
<evidence type="ECO:0000256" key="3">
    <source>
        <dbReference type="ARBA" id="ARBA00022512"/>
    </source>
</evidence>
<dbReference type="FunFam" id="2.160.20.10:FF:000004">
    <property type="entry name" value="Pectin lyase-like superfamily protein"/>
    <property type="match status" value="1"/>
</dbReference>
<accession>A0AAD5ZL53</accession>
<keyword evidence="3" id="KW-0134">Cell wall</keyword>
<dbReference type="Pfam" id="PF00295">
    <property type="entry name" value="Glyco_hydro_28"/>
    <property type="match status" value="1"/>
</dbReference>
<dbReference type="InterPro" id="IPR012334">
    <property type="entry name" value="Pectin_lyas_fold"/>
</dbReference>
<evidence type="ECO:0000256" key="13">
    <source>
        <dbReference type="ARBA" id="ARBA00083621"/>
    </source>
</evidence>
<evidence type="ECO:0000256" key="11">
    <source>
        <dbReference type="ARBA" id="ARBA00057651"/>
    </source>
</evidence>
<sequence>MASSMLFKIALISCLAVATAHKKAAPPAGSSGSTNSTGSTGSNIFDVTKYSASTSASASANSKAFLDAFKAACKVKGRPTFLVPKGTYKLGPVLFEGPCQGTHITFEIQGTLVAPPDVKAIPGNAWIEFDSLHEMVLQGGGVFDGQGQSTWPLPSHNKPISIRLMKCVIGRITNITSKNSKFFHMSLHHAEGIIIENVKIMAPGHSKNTDGIHISASSNITLNNIDISTGDDCISIGPGTNNVIVTGVKCGPGHGLSIGSLGKYKNEEDVGNIHVKNCSLTGTTNGVRIKSWPGAPPSEAFNITFEDVTMNNVSYPIIIDQKYCPNGECTTHAPSLVKLRDIRFSRIRGTSNTPVAVKLDCSDKEPCQNVKLQDISLKPLTSAVDEITSFCTNVHGAVSGIQNPDPCLGPHAGNSSNSTDSSSAPSPAPSDD</sequence>
<comment type="similarity">
    <text evidence="2 15">Belongs to the glycosyl hydrolase 28 family.</text>
</comment>
<evidence type="ECO:0000256" key="7">
    <source>
        <dbReference type="ARBA" id="ARBA00023316"/>
    </source>
</evidence>
<comment type="catalytic activity">
    <reaction evidence="10">
        <text>[(1-&gt;4)-alpha-D-galacturonosyl](n) + H2O = alpha-D-galacturonate + [(1-&gt;4)-alpha-D-galacturonosyl](n-1)</text>
        <dbReference type="Rhea" id="RHEA:14117"/>
        <dbReference type="Rhea" id="RHEA-COMP:14570"/>
        <dbReference type="Rhea" id="RHEA-COMP:14572"/>
        <dbReference type="ChEBI" id="CHEBI:15377"/>
        <dbReference type="ChEBI" id="CHEBI:58658"/>
        <dbReference type="ChEBI" id="CHEBI:140523"/>
        <dbReference type="EC" id="3.2.1.67"/>
    </reaction>
</comment>
<dbReference type="Gene3D" id="2.160.20.10">
    <property type="entry name" value="Single-stranded right-handed beta-helix, Pectin lyase-like"/>
    <property type="match status" value="1"/>
</dbReference>
<dbReference type="GO" id="GO:0071555">
    <property type="term" value="P:cell wall organization"/>
    <property type="evidence" value="ECO:0007669"/>
    <property type="project" value="UniProtKB-KW"/>
</dbReference>
<evidence type="ECO:0000256" key="1">
    <source>
        <dbReference type="ARBA" id="ARBA00004191"/>
    </source>
</evidence>
<dbReference type="GO" id="GO:0047911">
    <property type="term" value="F:galacturan 1,4-alpha-galacturonidase activity"/>
    <property type="evidence" value="ECO:0007669"/>
    <property type="project" value="UniProtKB-EC"/>
</dbReference>
<keyword evidence="6 15" id="KW-0326">Glycosidase</keyword>
<feature type="active site" evidence="14">
    <location>
        <position position="254"/>
    </location>
</feature>
<dbReference type="Proteomes" id="UP001210211">
    <property type="component" value="Unassembled WGS sequence"/>
</dbReference>
<comment type="subcellular location">
    <subcellularLocation>
        <location evidence="1">Secreted</location>
        <location evidence="1">Cell wall</location>
    </subcellularLocation>
</comment>
<dbReference type="InterPro" id="IPR000743">
    <property type="entry name" value="Glyco_hydro_28"/>
</dbReference>
<feature type="chain" id="PRO_5042071653" description="Exopolygalacturonase" evidence="17">
    <location>
        <begin position="21"/>
        <end position="432"/>
    </location>
</feature>
<organism evidence="18 19">
    <name type="scientific">Rhynchospora tenuis</name>
    <dbReference type="NCBI Taxonomy" id="198213"/>
    <lineage>
        <taxon>Eukaryota</taxon>
        <taxon>Viridiplantae</taxon>
        <taxon>Streptophyta</taxon>
        <taxon>Embryophyta</taxon>
        <taxon>Tracheophyta</taxon>
        <taxon>Spermatophyta</taxon>
        <taxon>Magnoliopsida</taxon>
        <taxon>Liliopsida</taxon>
        <taxon>Poales</taxon>
        <taxon>Cyperaceae</taxon>
        <taxon>Cyperoideae</taxon>
        <taxon>Rhynchosporeae</taxon>
        <taxon>Rhynchospora</taxon>
    </lineage>
</organism>
<evidence type="ECO:0000256" key="2">
    <source>
        <dbReference type="ARBA" id="ARBA00008834"/>
    </source>
</evidence>
<dbReference type="AlphaFoldDB" id="A0AAD5ZL53"/>
<dbReference type="GO" id="GO:0004650">
    <property type="term" value="F:polygalacturonase activity"/>
    <property type="evidence" value="ECO:0007669"/>
    <property type="project" value="InterPro"/>
</dbReference>
<evidence type="ECO:0000256" key="12">
    <source>
        <dbReference type="ARBA" id="ARBA00068298"/>
    </source>
</evidence>
<evidence type="ECO:0000313" key="19">
    <source>
        <dbReference type="Proteomes" id="UP001210211"/>
    </source>
</evidence>
<feature type="signal peptide" evidence="17">
    <location>
        <begin position="1"/>
        <end position="20"/>
    </location>
</feature>
<dbReference type="PANTHER" id="PTHR31375">
    <property type="match status" value="1"/>
</dbReference>
<evidence type="ECO:0000313" key="18">
    <source>
        <dbReference type="EMBL" id="KAJ3699840.1"/>
    </source>
</evidence>
<comment type="function">
    <text evidence="11">May function in depolymerizing pectin during pollen development, germination, and tube growth. Acts as an exo-polygalacturonase.</text>
</comment>
<evidence type="ECO:0000256" key="8">
    <source>
        <dbReference type="ARBA" id="ARBA00038933"/>
    </source>
</evidence>
<keyword evidence="4" id="KW-0964">Secreted</keyword>
<keyword evidence="17" id="KW-0732">Signal</keyword>